<accession>A0A0B5CU37</accession>
<keyword evidence="4" id="KW-1185">Reference proteome</keyword>
<keyword evidence="1 3" id="KW-0238">DNA-binding</keyword>
<sequence>MIKAVININNLKKIRIAKGITQLEAAEAIGISYSLLSKMEAGYRGSSDKTKIKVANFYGKSVGEIFFNKEITNSDNKKLTKIGG</sequence>
<dbReference type="SMART" id="SM00530">
    <property type="entry name" value="HTH_XRE"/>
    <property type="match status" value="1"/>
</dbReference>
<dbReference type="GeneID" id="26636921"/>
<dbReference type="PANTHER" id="PTHR46558">
    <property type="entry name" value="TRACRIPTIONAL REGULATORY PROTEIN-RELATED-RELATED"/>
    <property type="match status" value="1"/>
</dbReference>
<dbReference type="InterPro" id="IPR010982">
    <property type="entry name" value="Lambda_DNA-bd_dom_sf"/>
</dbReference>
<dbReference type="PROSITE" id="PS50943">
    <property type="entry name" value="HTH_CROC1"/>
    <property type="match status" value="1"/>
</dbReference>
<dbReference type="SUPFAM" id="SSF47413">
    <property type="entry name" value="lambda repressor-like DNA-binding domains"/>
    <property type="match status" value="1"/>
</dbReference>
<protein>
    <submittedName>
        <fullName evidence="3">Cro-like repressor DNA-binding protein</fullName>
    </submittedName>
</protein>
<reference evidence="3 4" key="1">
    <citation type="journal article" date="2015" name="Genome Announc.">
        <title>Complete Genome Sequences of vB_LmoS_188 and vB_LmoS_293, Two Bacteriophages with Specificity for Listeria monocytogenes Strains of Serotypes 4b and 4e.</title>
        <authorList>
            <person name="Casey A."/>
            <person name="Jordan K."/>
            <person name="Coffey A."/>
            <person name="McAuliffe O."/>
        </authorList>
    </citation>
    <scope>NUCLEOTIDE SEQUENCE [LARGE SCALE GENOMIC DNA]</scope>
</reference>
<dbReference type="Gene3D" id="1.10.260.40">
    <property type="entry name" value="lambda repressor-like DNA-binding domains"/>
    <property type="match status" value="1"/>
</dbReference>
<name>A0A0B5CU37_9CAUD</name>
<dbReference type="InterPro" id="IPR001387">
    <property type="entry name" value="Cro/C1-type_HTH"/>
</dbReference>
<dbReference type="EMBL" id="KP399678">
    <property type="protein sequence ID" value="AJE28101.1"/>
    <property type="molecule type" value="Genomic_DNA"/>
</dbReference>
<evidence type="ECO:0000256" key="1">
    <source>
        <dbReference type="ARBA" id="ARBA00023125"/>
    </source>
</evidence>
<feature type="domain" description="HTH cro/C1-type" evidence="2">
    <location>
        <begin position="11"/>
        <end position="65"/>
    </location>
</feature>
<evidence type="ECO:0000313" key="3">
    <source>
        <dbReference type="EMBL" id="AJE28101.1"/>
    </source>
</evidence>
<dbReference type="OrthoDB" id="20882at10239"/>
<dbReference type="Proteomes" id="UP000031722">
    <property type="component" value="Segment"/>
</dbReference>
<gene>
    <name evidence="3" type="ORF">SE25_036</name>
</gene>
<dbReference type="PANTHER" id="PTHR46558:SF4">
    <property type="entry name" value="DNA-BIDING PHAGE PROTEIN"/>
    <property type="match status" value="1"/>
</dbReference>
<evidence type="ECO:0000259" key="2">
    <source>
        <dbReference type="PROSITE" id="PS50943"/>
    </source>
</evidence>
<dbReference type="GO" id="GO:0003677">
    <property type="term" value="F:DNA binding"/>
    <property type="evidence" value="ECO:0007669"/>
    <property type="project" value="UniProtKB-KW"/>
</dbReference>
<dbReference type="Pfam" id="PF01381">
    <property type="entry name" value="HTH_3"/>
    <property type="match status" value="1"/>
</dbReference>
<dbReference type="CDD" id="cd00093">
    <property type="entry name" value="HTH_XRE"/>
    <property type="match status" value="1"/>
</dbReference>
<proteinExistence type="predicted"/>
<dbReference type="KEGG" id="vg:26636921"/>
<evidence type="ECO:0000313" key="4">
    <source>
        <dbReference type="Proteomes" id="UP000031722"/>
    </source>
</evidence>
<dbReference type="RefSeq" id="YP_009210484.1">
    <property type="nucleotide sequence ID" value="NC_028929.1"/>
</dbReference>
<organism evidence="3 4">
    <name type="scientific">Listeria phage vB_LmoS_293</name>
    <dbReference type="NCBI Taxonomy" id="1591073"/>
    <lineage>
        <taxon>Viruses</taxon>
        <taxon>Duplodnaviria</taxon>
        <taxon>Heunggongvirae</taxon>
        <taxon>Uroviricota</taxon>
        <taxon>Caudoviricetes</taxon>
        <taxon>Aquingentivirus</taxon>
        <taxon>Aquingentivirus av293</taxon>
    </lineage>
</organism>